<dbReference type="RefSeq" id="WP_271715085.1">
    <property type="nucleotide sequence ID" value="NZ_AP024169.1"/>
</dbReference>
<dbReference type="SUPFAM" id="SSF55729">
    <property type="entry name" value="Acyl-CoA N-acyltransferases (Nat)"/>
    <property type="match status" value="1"/>
</dbReference>
<evidence type="ECO:0000313" key="1">
    <source>
        <dbReference type="EMBL" id="BCN29827.1"/>
    </source>
</evidence>
<proteinExistence type="predicted"/>
<dbReference type="AlphaFoldDB" id="A0A7R7IBP8"/>
<accession>A0A7R7IBP8</accession>
<dbReference type="Gene3D" id="3.40.630.30">
    <property type="match status" value="1"/>
</dbReference>
<reference evidence="1 2" key="1">
    <citation type="submission" date="2020-11" db="EMBL/GenBank/DDBJ databases">
        <title>Draft genome sequencing of a Lachnospiraceae strain isolated from anoxic soil subjected to BSD treatment.</title>
        <authorList>
            <person name="Uek A."/>
            <person name="Tonouchi A."/>
        </authorList>
    </citation>
    <scope>NUCLEOTIDE SEQUENCE [LARGE SCALE GENOMIC DNA]</scope>
    <source>
        <strain evidence="1 2">TB5</strain>
    </source>
</reference>
<evidence type="ECO:0000313" key="2">
    <source>
        <dbReference type="Proteomes" id="UP000595897"/>
    </source>
</evidence>
<dbReference type="EMBL" id="AP024169">
    <property type="protein sequence ID" value="BCN29827.1"/>
    <property type="molecule type" value="Genomic_DNA"/>
</dbReference>
<protein>
    <submittedName>
        <fullName evidence="1">Uncharacterized protein</fullName>
    </submittedName>
</protein>
<sequence length="65" mass="7745">MIDRIEANTREDNYGMRCVFHKSGFVKEAHYRKAWKGYDSIGYAIIREDWKNGVITPVNWNDFKC</sequence>
<dbReference type="KEGG" id="ahb:bsdtb5_11220"/>
<dbReference type="Proteomes" id="UP000595897">
    <property type="component" value="Chromosome"/>
</dbReference>
<keyword evidence="2" id="KW-1185">Reference proteome</keyword>
<name>A0A7R7IBP8_9FIRM</name>
<dbReference type="InterPro" id="IPR016181">
    <property type="entry name" value="Acyl_CoA_acyltransferase"/>
</dbReference>
<organism evidence="1 2">
    <name type="scientific">Anaeromicropila herbilytica</name>
    <dbReference type="NCBI Taxonomy" id="2785025"/>
    <lineage>
        <taxon>Bacteria</taxon>
        <taxon>Bacillati</taxon>
        <taxon>Bacillota</taxon>
        <taxon>Clostridia</taxon>
        <taxon>Lachnospirales</taxon>
        <taxon>Lachnospiraceae</taxon>
        <taxon>Anaeromicropila</taxon>
    </lineage>
</organism>
<gene>
    <name evidence="1" type="ORF">bsdtb5_11220</name>
</gene>